<dbReference type="EMBL" id="JBAMMX010000013">
    <property type="protein sequence ID" value="KAK6929507.1"/>
    <property type="molecule type" value="Genomic_DNA"/>
</dbReference>
<evidence type="ECO:0000256" key="1">
    <source>
        <dbReference type="ARBA" id="ARBA00022737"/>
    </source>
</evidence>
<dbReference type="Pfam" id="PF12796">
    <property type="entry name" value="Ank_2"/>
    <property type="match status" value="1"/>
</dbReference>
<keyword evidence="1" id="KW-0677">Repeat</keyword>
<gene>
    <name evidence="4" type="ORF">RJ641_005712</name>
</gene>
<proteinExistence type="predicted"/>
<sequence>MIIFKLVLTWVAFSAKHEMPQNDVLEILERREAVLTSARRDDPNLFKLLLKKGASMNHHDQYGPTPVHAAVVKGHTKVLVTLVNYGADLQCQDLEGHRPLHSAVEGGDLETVEVLINLGSNVIVMTKRGATPLSIARAS</sequence>
<dbReference type="Gene3D" id="1.25.40.20">
    <property type="entry name" value="Ankyrin repeat-containing domain"/>
    <property type="match status" value="1"/>
</dbReference>
<comment type="caution">
    <text evidence="4">The sequence shown here is derived from an EMBL/GenBank/DDBJ whole genome shotgun (WGS) entry which is preliminary data.</text>
</comment>
<name>A0AAN8Z9B5_9MAGN</name>
<evidence type="ECO:0000313" key="5">
    <source>
        <dbReference type="Proteomes" id="UP001370490"/>
    </source>
</evidence>
<accession>A0AAN8Z9B5</accession>
<dbReference type="InterPro" id="IPR002110">
    <property type="entry name" value="Ankyrin_rpt"/>
</dbReference>
<dbReference type="InterPro" id="IPR036770">
    <property type="entry name" value="Ankyrin_rpt-contain_sf"/>
</dbReference>
<protein>
    <submittedName>
        <fullName evidence="4">Ankyrin repeat</fullName>
    </submittedName>
</protein>
<evidence type="ECO:0000256" key="3">
    <source>
        <dbReference type="PROSITE-ProRule" id="PRU00023"/>
    </source>
</evidence>
<organism evidence="4 5">
    <name type="scientific">Dillenia turbinata</name>
    <dbReference type="NCBI Taxonomy" id="194707"/>
    <lineage>
        <taxon>Eukaryota</taxon>
        <taxon>Viridiplantae</taxon>
        <taxon>Streptophyta</taxon>
        <taxon>Embryophyta</taxon>
        <taxon>Tracheophyta</taxon>
        <taxon>Spermatophyta</taxon>
        <taxon>Magnoliopsida</taxon>
        <taxon>eudicotyledons</taxon>
        <taxon>Gunneridae</taxon>
        <taxon>Pentapetalae</taxon>
        <taxon>Dilleniales</taxon>
        <taxon>Dilleniaceae</taxon>
        <taxon>Dillenia</taxon>
    </lineage>
</organism>
<dbReference type="PROSITE" id="PS50088">
    <property type="entry name" value="ANK_REPEAT"/>
    <property type="match status" value="2"/>
</dbReference>
<dbReference type="SUPFAM" id="SSF48403">
    <property type="entry name" value="Ankyrin repeat"/>
    <property type="match status" value="1"/>
</dbReference>
<evidence type="ECO:0000313" key="4">
    <source>
        <dbReference type="EMBL" id="KAK6929507.1"/>
    </source>
</evidence>
<keyword evidence="2 3" id="KW-0040">ANK repeat</keyword>
<dbReference type="PANTHER" id="PTHR24198:SF165">
    <property type="entry name" value="ANKYRIN REPEAT-CONTAINING PROTEIN-RELATED"/>
    <property type="match status" value="1"/>
</dbReference>
<feature type="repeat" description="ANK" evidence="3">
    <location>
        <begin position="62"/>
        <end position="94"/>
    </location>
</feature>
<keyword evidence="5" id="KW-1185">Reference proteome</keyword>
<dbReference type="PROSITE" id="PS50297">
    <property type="entry name" value="ANK_REP_REGION"/>
    <property type="match status" value="2"/>
</dbReference>
<reference evidence="4 5" key="1">
    <citation type="submission" date="2023-12" db="EMBL/GenBank/DDBJ databases">
        <title>A high-quality genome assembly for Dillenia turbinata (Dilleniales).</title>
        <authorList>
            <person name="Chanderbali A."/>
        </authorList>
    </citation>
    <scope>NUCLEOTIDE SEQUENCE [LARGE SCALE GENOMIC DNA]</scope>
    <source>
        <strain evidence="4">LSX21</strain>
        <tissue evidence="4">Leaf</tissue>
    </source>
</reference>
<evidence type="ECO:0000256" key="2">
    <source>
        <dbReference type="ARBA" id="ARBA00023043"/>
    </source>
</evidence>
<feature type="repeat" description="ANK" evidence="3">
    <location>
        <begin position="95"/>
        <end position="127"/>
    </location>
</feature>
<dbReference type="PANTHER" id="PTHR24198">
    <property type="entry name" value="ANKYRIN REPEAT AND PROTEIN KINASE DOMAIN-CONTAINING PROTEIN"/>
    <property type="match status" value="1"/>
</dbReference>
<dbReference type="AlphaFoldDB" id="A0AAN8Z9B5"/>
<dbReference type="Proteomes" id="UP001370490">
    <property type="component" value="Unassembled WGS sequence"/>
</dbReference>
<dbReference type="SMART" id="SM00248">
    <property type="entry name" value="ANK"/>
    <property type="match status" value="3"/>
</dbReference>